<accession>A0A401GPB1</accession>
<feature type="transmembrane region" description="Helical" evidence="1">
    <location>
        <begin position="222"/>
        <end position="244"/>
    </location>
</feature>
<dbReference type="AlphaFoldDB" id="A0A401GPB1"/>
<comment type="caution">
    <text evidence="2">The sequence shown here is derived from an EMBL/GenBank/DDBJ whole genome shotgun (WGS) entry which is preliminary data.</text>
</comment>
<feature type="transmembrane region" description="Helical" evidence="1">
    <location>
        <begin position="106"/>
        <end position="127"/>
    </location>
</feature>
<evidence type="ECO:0000313" key="2">
    <source>
        <dbReference type="EMBL" id="GBE84057.1"/>
    </source>
</evidence>
<dbReference type="InParanoid" id="A0A401GPB1"/>
<keyword evidence="3" id="KW-1185">Reference proteome</keyword>
<keyword evidence="1" id="KW-1133">Transmembrane helix</keyword>
<dbReference type="EMBL" id="BFAD01000006">
    <property type="protein sequence ID" value="GBE84057.1"/>
    <property type="molecule type" value="Genomic_DNA"/>
</dbReference>
<organism evidence="2 3">
    <name type="scientific">Sparassis crispa</name>
    <dbReference type="NCBI Taxonomy" id="139825"/>
    <lineage>
        <taxon>Eukaryota</taxon>
        <taxon>Fungi</taxon>
        <taxon>Dikarya</taxon>
        <taxon>Basidiomycota</taxon>
        <taxon>Agaricomycotina</taxon>
        <taxon>Agaricomycetes</taxon>
        <taxon>Polyporales</taxon>
        <taxon>Sparassidaceae</taxon>
        <taxon>Sparassis</taxon>
    </lineage>
</organism>
<sequence length="342" mass="37671">MVDWRSPDVIYVSGYVFSEVSVFTLGLYSWDFIMTLHHVEWPLVTCKLKFHWAYVRSSFHHIPSDSPRYPAPPQIPYILARHTTLAFLLSLVIITCSASADACPGGLKVLAMLGNLAVAGASTNLFIRTRTLWQHKYWVQIVLSVLSVGQWIVAFTVSMWNITNDLPTCGPANAHSTVEEIFIFYVYTAFFDMLILAMTVLRLFSVGEAHGSPLWVRLYRQGIWYFVTALLVGLIILVFAGLNLNPVMNIIFTVPGIVISVIASSRAVISLTKLKEAGCTNAGTHSQNATATISIGRVNQFTTNIELNSSLYDHPPDLEAQAVGKAVLLASPAPVTLSPPDT</sequence>
<dbReference type="GeneID" id="38780974"/>
<feature type="transmembrane region" description="Helical" evidence="1">
    <location>
        <begin position="182"/>
        <end position="201"/>
    </location>
</feature>
<feature type="transmembrane region" description="Helical" evidence="1">
    <location>
        <begin position="250"/>
        <end position="269"/>
    </location>
</feature>
<proteinExistence type="predicted"/>
<feature type="transmembrane region" description="Helical" evidence="1">
    <location>
        <begin position="78"/>
        <end position="100"/>
    </location>
</feature>
<reference evidence="2 3" key="1">
    <citation type="journal article" date="2018" name="Sci. Rep.">
        <title>Genome sequence of the cauliflower mushroom Sparassis crispa (Hanabiratake) and its association with beneficial usage.</title>
        <authorList>
            <person name="Kiyama R."/>
            <person name="Furutani Y."/>
            <person name="Kawaguchi K."/>
            <person name="Nakanishi T."/>
        </authorList>
    </citation>
    <scope>NUCLEOTIDE SEQUENCE [LARGE SCALE GENOMIC DNA]</scope>
</reference>
<dbReference type="Proteomes" id="UP000287166">
    <property type="component" value="Unassembled WGS sequence"/>
</dbReference>
<name>A0A401GPB1_9APHY</name>
<feature type="transmembrane region" description="Helical" evidence="1">
    <location>
        <begin position="12"/>
        <end position="30"/>
    </location>
</feature>
<evidence type="ECO:0000313" key="3">
    <source>
        <dbReference type="Proteomes" id="UP000287166"/>
    </source>
</evidence>
<dbReference type="OrthoDB" id="2742220at2759"/>
<keyword evidence="1" id="KW-0812">Transmembrane</keyword>
<gene>
    <name evidence="2" type="ORF">SCP_0600340</name>
</gene>
<feature type="transmembrane region" description="Helical" evidence="1">
    <location>
        <begin position="139"/>
        <end position="162"/>
    </location>
</feature>
<keyword evidence="1" id="KW-0472">Membrane</keyword>
<protein>
    <submittedName>
        <fullName evidence="2">Uncharacterized protein</fullName>
    </submittedName>
</protein>
<evidence type="ECO:0000256" key="1">
    <source>
        <dbReference type="SAM" id="Phobius"/>
    </source>
</evidence>
<dbReference type="RefSeq" id="XP_027614970.1">
    <property type="nucleotide sequence ID" value="XM_027759169.1"/>
</dbReference>